<dbReference type="PROSITE" id="PS00710">
    <property type="entry name" value="PGM_PMM"/>
    <property type="match status" value="1"/>
</dbReference>
<dbReference type="InterPro" id="IPR049023">
    <property type="entry name" value="AMG1_II"/>
</dbReference>
<dbReference type="Gene3D" id="3.40.120.10">
    <property type="entry name" value="Alpha-D-Glucose-1,6-Bisphosphate, subunit A, domain 3"/>
    <property type="match status" value="2"/>
</dbReference>
<keyword evidence="8 11" id="KW-0413">Isomerase</keyword>
<comment type="cofactor">
    <cofactor evidence="11 14">
        <name>Mg(2+)</name>
        <dbReference type="ChEBI" id="CHEBI:18420"/>
    </cofactor>
    <text evidence="11 14">Binds 1 Mg(2+) ion per subunit.</text>
</comment>
<feature type="binding site" evidence="13">
    <location>
        <begin position="423"/>
        <end position="425"/>
    </location>
    <ligand>
        <name>substrate</name>
    </ligand>
</feature>
<evidence type="ECO:0000256" key="13">
    <source>
        <dbReference type="PIRSR" id="PIRSR016408-2"/>
    </source>
</evidence>
<dbReference type="Pfam" id="PF00408">
    <property type="entry name" value="PGM_PMM_IV"/>
    <property type="match status" value="1"/>
</dbReference>
<evidence type="ECO:0000259" key="18">
    <source>
        <dbReference type="Pfam" id="PF21404"/>
    </source>
</evidence>
<evidence type="ECO:0000256" key="3">
    <source>
        <dbReference type="ARBA" id="ARBA00010231"/>
    </source>
</evidence>
<dbReference type="CDD" id="cd03086">
    <property type="entry name" value="PGM3"/>
    <property type="match status" value="1"/>
</dbReference>
<dbReference type="Pfam" id="PF02878">
    <property type="entry name" value="PGM_PMM_I"/>
    <property type="match status" value="2"/>
</dbReference>
<reference evidence="20" key="1">
    <citation type="submission" date="2014-08" db="EMBL/GenBank/DDBJ databases">
        <authorList>
            <person name="Sharma Rahul"/>
            <person name="Thines Marco"/>
        </authorList>
    </citation>
    <scope>NUCLEOTIDE SEQUENCE</scope>
</reference>
<evidence type="ECO:0000256" key="1">
    <source>
        <dbReference type="ARBA" id="ARBA00000558"/>
    </source>
</evidence>
<feature type="binding site" evidence="14">
    <location>
        <position position="312"/>
    </location>
    <ligand>
        <name>Mg(2+)</name>
        <dbReference type="ChEBI" id="CHEBI:18420"/>
    </ligand>
</feature>
<dbReference type="GO" id="GO:0004610">
    <property type="term" value="F:phosphoacetylglucosamine mutase activity"/>
    <property type="evidence" value="ECO:0007669"/>
    <property type="project" value="UniProtKB-UniRule"/>
</dbReference>
<feature type="binding site" evidence="14">
    <location>
        <position position="310"/>
    </location>
    <ligand>
        <name>Mg(2+)</name>
        <dbReference type="ChEBI" id="CHEBI:18420"/>
    </ligand>
</feature>
<dbReference type="GO" id="GO:0000287">
    <property type="term" value="F:magnesium ion binding"/>
    <property type="evidence" value="ECO:0007669"/>
    <property type="project" value="InterPro"/>
</dbReference>
<feature type="domain" description="Phosphoacetylglucosamine mutase AMG1" evidence="19">
    <location>
        <begin position="207"/>
        <end position="317"/>
    </location>
</feature>
<dbReference type="InterPro" id="IPR036900">
    <property type="entry name" value="A-D-PHexomutase_C_sf"/>
</dbReference>
<dbReference type="InterPro" id="IPR005844">
    <property type="entry name" value="A-D-PHexomutase_a/b/a-I"/>
</dbReference>
<dbReference type="PIRSF" id="PIRSF016408">
    <property type="entry name" value="PAGM"/>
    <property type="match status" value="1"/>
</dbReference>
<name>A0A0F7SHR8_PHARH</name>
<dbReference type="InterPro" id="IPR016066">
    <property type="entry name" value="A-D-PHexomutase_CS"/>
</dbReference>
<dbReference type="SUPFAM" id="SSF55957">
    <property type="entry name" value="Phosphoglucomutase, C-terminal domain"/>
    <property type="match status" value="1"/>
</dbReference>
<keyword evidence="5" id="KW-0597">Phosphoprotein</keyword>
<dbReference type="InterPro" id="IPR016055">
    <property type="entry name" value="A-D-PHexomutase_a/b/a-I/II/III"/>
</dbReference>
<dbReference type="AlphaFoldDB" id="A0A0F7SHR8"/>
<comment type="similarity">
    <text evidence="3 11">Belongs to the phosphohexose mutase family.</text>
</comment>
<dbReference type="InterPro" id="IPR005843">
    <property type="entry name" value="A-D-PHexomutase_C"/>
</dbReference>
<dbReference type="GO" id="GO:0005975">
    <property type="term" value="P:carbohydrate metabolic process"/>
    <property type="evidence" value="ECO:0007669"/>
    <property type="project" value="InterPro"/>
</dbReference>
<evidence type="ECO:0000259" key="19">
    <source>
        <dbReference type="Pfam" id="PF21405"/>
    </source>
</evidence>
<accession>A0A0F7SHR8</accession>
<feature type="binding site" evidence="13">
    <location>
        <position position="557"/>
    </location>
    <ligand>
        <name>substrate</name>
    </ligand>
</feature>
<dbReference type="FunFam" id="3.30.310.50:FF:000003">
    <property type="entry name" value="Phosphoacetylglucosamine mutase"/>
    <property type="match status" value="1"/>
</dbReference>
<dbReference type="Pfam" id="PF21405">
    <property type="entry name" value="AMG1_II"/>
    <property type="match status" value="1"/>
</dbReference>
<feature type="domain" description="Phosphoacetylglucosamine mutase AMG1" evidence="18">
    <location>
        <begin position="332"/>
        <end position="487"/>
    </location>
</feature>
<evidence type="ECO:0000259" key="17">
    <source>
        <dbReference type="Pfam" id="PF02878"/>
    </source>
</evidence>
<evidence type="ECO:0000256" key="15">
    <source>
        <dbReference type="SAM" id="MobiDB-lite"/>
    </source>
</evidence>
<comment type="pathway">
    <text evidence="2 11">Nucleotide-sugar biosynthesis; UDP-N-acetyl-alpha-D-glucosamine biosynthesis; N-acetyl-alpha-D-glucosamine 1-phosphate from alpha-D-glucosamine 6-phosphate (route I): step 2/2.</text>
</comment>
<keyword evidence="6 11" id="KW-0479">Metal-binding</keyword>
<protein>
    <recommendedName>
        <fullName evidence="4 11">Phosphoacetylglucosamine mutase</fullName>
        <shortName evidence="11">PAGM</shortName>
        <ecNumber evidence="4 11">5.4.2.3</ecNumber>
    </recommendedName>
    <alternativeName>
        <fullName evidence="10 11">Acetylglucosamine phosphomutase</fullName>
    </alternativeName>
    <alternativeName>
        <fullName evidence="9 11">N-acetylglucosamine-phosphate mutase</fullName>
    </alternativeName>
</protein>
<feature type="binding site" evidence="13">
    <location>
        <begin position="548"/>
        <end position="552"/>
    </location>
    <ligand>
        <name>substrate</name>
    </ligand>
</feature>
<evidence type="ECO:0000256" key="4">
    <source>
        <dbReference type="ARBA" id="ARBA00012731"/>
    </source>
</evidence>
<dbReference type="UniPathway" id="UPA00113">
    <property type="reaction ID" value="UER00530"/>
</dbReference>
<feature type="binding site" description="via phosphate group" evidence="14">
    <location>
        <position position="69"/>
    </location>
    <ligand>
        <name>Mg(2+)</name>
        <dbReference type="ChEBI" id="CHEBI:18420"/>
    </ligand>
</feature>
<evidence type="ECO:0000256" key="12">
    <source>
        <dbReference type="PIRSR" id="PIRSR016408-1"/>
    </source>
</evidence>
<evidence type="ECO:0000256" key="8">
    <source>
        <dbReference type="ARBA" id="ARBA00023235"/>
    </source>
</evidence>
<feature type="domain" description="Alpha-D-phosphohexomutase C-terminal" evidence="16">
    <location>
        <begin position="503"/>
        <end position="576"/>
    </location>
</feature>
<dbReference type="SUPFAM" id="SSF53738">
    <property type="entry name" value="Phosphoglucomutase, first 3 domains"/>
    <property type="match status" value="3"/>
</dbReference>
<dbReference type="EMBL" id="LN483167">
    <property type="protein sequence ID" value="CDZ97253.1"/>
    <property type="molecule type" value="Genomic_DNA"/>
</dbReference>
<feature type="domain" description="Alpha-D-phosphohexomutase alpha/beta/alpha" evidence="17">
    <location>
        <begin position="105"/>
        <end position="191"/>
    </location>
</feature>
<dbReference type="InterPro" id="IPR049022">
    <property type="entry name" value="AMG1_III"/>
</dbReference>
<dbReference type="InterPro" id="IPR016657">
    <property type="entry name" value="PAGM"/>
</dbReference>
<evidence type="ECO:0000313" key="20">
    <source>
        <dbReference type="EMBL" id="CDZ97253.1"/>
    </source>
</evidence>
<dbReference type="Pfam" id="PF21404">
    <property type="entry name" value="AMG1_III"/>
    <property type="match status" value="1"/>
</dbReference>
<comment type="catalytic activity">
    <reaction evidence="1 11">
        <text>N-acetyl-alpha-D-glucosamine 1-phosphate = N-acetyl-D-glucosamine 6-phosphate</text>
        <dbReference type="Rhea" id="RHEA:23804"/>
        <dbReference type="ChEBI" id="CHEBI:57513"/>
        <dbReference type="ChEBI" id="CHEBI:57776"/>
        <dbReference type="EC" id="5.4.2.3"/>
    </reaction>
</comment>
<evidence type="ECO:0000259" key="16">
    <source>
        <dbReference type="Pfam" id="PF00408"/>
    </source>
</evidence>
<evidence type="ECO:0000256" key="7">
    <source>
        <dbReference type="ARBA" id="ARBA00022842"/>
    </source>
</evidence>
<sequence length="585" mass="63105">MSIPSLPLEAIIKTAEKYPKPSSDYSYGTAGFRVKANLLPCALFRTAIIAVLRSQKLGGKTIGVMITASHNPAPDNGVKLIDPRGEMLESAWEAYATTICNASSPEHLVKSLESLIKTLKIDLSVKPSVVFGRDTRPSGKELAQALCDGFEAMGISKEEIGFEQDESEASADKGIITTPILHHIVRSMNTRGKGGHEEYGVPSVKGYYQKLAEAFKKLTDNKKALPYPLVVDCANGVGAPCLTAFIATLGALTSTPAVTLRPISTNIDDASLLNHASGADYVKTNQKLPPVLLVPSGEALERGRLACSFDGDADRIVFYYLDDETGAFKLLDGDKQAGLAAGFLVDLVEQAGLKREAKDGDDEDEDEKGPKEGGVNVGVVQTAYANGSSTKYLSERLPVACVPTGVKHLHHAAERYDIGVYFEANGHGTVLFSPSFLHLLSTYRPRTPAQATALSHLQNLSLLINQTVGDSLSDLLLACTILIHRGWGPREWDASYLDLPNRLVKVSVPDRNAFTTKDAERRLVTPAGVQAKIDQEVRKYEGGRAFVRPSGTEDCVRVYAEAVSRTHVEELASRVSQIVEESAGL</sequence>
<feature type="binding site" evidence="14">
    <location>
        <position position="314"/>
    </location>
    <ligand>
        <name>Mg(2+)</name>
        <dbReference type="ChEBI" id="CHEBI:18420"/>
    </ligand>
</feature>
<evidence type="ECO:0000256" key="11">
    <source>
        <dbReference type="PIRNR" id="PIRNR016408"/>
    </source>
</evidence>
<dbReference type="GO" id="GO:0006048">
    <property type="term" value="P:UDP-N-acetylglucosamine biosynthetic process"/>
    <property type="evidence" value="ECO:0007669"/>
    <property type="project" value="UniProtKB-UniRule"/>
</dbReference>
<evidence type="ECO:0000256" key="9">
    <source>
        <dbReference type="ARBA" id="ARBA00031926"/>
    </source>
</evidence>
<organism evidence="20">
    <name type="scientific">Phaffia rhodozyma</name>
    <name type="common">Yeast</name>
    <name type="synonym">Xanthophyllomyces dendrorhous</name>
    <dbReference type="NCBI Taxonomy" id="264483"/>
    <lineage>
        <taxon>Eukaryota</taxon>
        <taxon>Fungi</taxon>
        <taxon>Dikarya</taxon>
        <taxon>Basidiomycota</taxon>
        <taxon>Agaricomycotina</taxon>
        <taxon>Tremellomycetes</taxon>
        <taxon>Cystofilobasidiales</taxon>
        <taxon>Mrakiaceae</taxon>
        <taxon>Phaffia</taxon>
    </lineage>
</organism>
<evidence type="ECO:0000256" key="2">
    <source>
        <dbReference type="ARBA" id="ARBA00004865"/>
    </source>
</evidence>
<evidence type="ECO:0000256" key="6">
    <source>
        <dbReference type="ARBA" id="ARBA00022723"/>
    </source>
</evidence>
<dbReference type="PANTHER" id="PTHR45955:SF1">
    <property type="entry name" value="PHOSPHOACETYLGLUCOSAMINE MUTASE"/>
    <property type="match status" value="1"/>
</dbReference>
<feature type="active site" description="Phosphoserine intermediate" evidence="12">
    <location>
        <position position="69"/>
    </location>
</feature>
<keyword evidence="7 11" id="KW-0460">Magnesium</keyword>
<feature type="domain" description="Alpha-D-phosphohexomutase alpha/beta/alpha" evidence="17">
    <location>
        <begin position="61"/>
        <end position="93"/>
    </location>
</feature>
<comment type="function">
    <text evidence="11">Catalyzes the conversion of GlcNAc-6-P into GlcNAc-1-P during the synthesis of uridine diphosphate/UDP-GlcNAc, which is a biosynthetic precursor of chitin and also supplies the amino sugars for N-linked oligosaccharides of glycoproteins.</text>
</comment>
<dbReference type="FunFam" id="3.40.120.10:FF:000013">
    <property type="entry name" value="Phosphoacetylglucosamine mutase"/>
    <property type="match status" value="1"/>
</dbReference>
<evidence type="ECO:0000256" key="14">
    <source>
        <dbReference type="PIRSR" id="PIRSR016408-3"/>
    </source>
</evidence>
<proteinExistence type="inferred from homology"/>
<evidence type="ECO:0000256" key="5">
    <source>
        <dbReference type="ARBA" id="ARBA00022553"/>
    </source>
</evidence>
<dbReference type="EC" id="5.4.2.3" evidence="4 11"/>
<evidence type="ECO:0000256" key="10">
    <source>
        <dbReference type="ARBA" id="ARBA00032065"/>
    </source>
</evidence>
<dbReference type="PANTHER" id="PTHR45955">
    <property type="entry name" value="PHOSPHOACETYLGLUCOSAMINE MUTASE"/>
    <property type="match status" value="1"/>
</dbReference>
<feature type="region of interest" description="Disordered" evidence="15">
    <location>
        <begin position="355"/>
        <end position="374"/>
    </location>
</feature>
<dbReference type="Gene3D" id="3.30.310.50">
    <property type="entry name" value="Alpha-D-phosphohexomutase, C-terminal domain"/>
    <property type="match status" value="1"/>
</dbReference>